<accession>A0A833LXU7</accession>
<proteinExistence type="predicted"/>
<dbReference type="SUPFAM" id="SSF53335">
    <property type="entry name" value="S-adenosyl-L-methionine-dependent methyltransferases"/>
    <property type="match status" value="1"/>
</dbReference>
<dbReference type="AlphaFoldDB" id="A0A833LXU7"/>
<dbReference type="Proteomes" id="UP000460298">
    <property type="component" value="Unassembled WGS sequence"/>
</dbReference>
<evidence type="ECO:0000313" key="2">
    <source>
        <dbReference type="EMBL" id="KAB2933638.1"/>
    </source>
</evidence>
<dbReference type="GO" id="GO:0032259">
    <property type="term" value="P:methylation"/>
    <property type="evidence" value="ECO:0007669"/>
    <property type="project" value="UniProtKB-KW"/>
</dbReference>
<dbReference type="InterPro" id="IPR029063">
    <property type="entry name" value="SAM-dependent_MTases_sf"/>
</dbReference>
<sequence>MKQKKITSWKGFKLYAPDVAFENEGFDPRSFELLYAKEGKNFWFRARNDIIEWFLKRYTARTGDYFEIGCGTGFVLEMVRRSIPGLHCSASDIHVEGLIRAQDRNPDAILFQLDARRIPFRERFDTIGMYDVLEHIEEDLNVLKEVCKALKPGGSLLLTVPQHMFLWGPADVFAYHKRRYTRKELVHKIEQAGFQVQRVSSFVTFLLPLMFLSRFTNRKRYDPEAEFRLPALVNQLFYLMMRFERALIIMGLSLPAGGSLILLAQKKQEFNPPSP</sequence>
<dbReference type="PANTHER" id="PTHR43861">
    <property type="entry name" value="TRANS-ACONITATE 2-METHYLTRANSFERASE-RELATED"/>
    <property type="match status" value="1"/>
</dbReference>
<comment type="caution">
    <text evidence="2">The sequence shown here is derived from an EMBL/GenBank/DDBJ whole genome shotgun (WGS) entry which is preliminary data.</text>
</comment>
<evidence type="ECO:0000256" key="1">
    <source>
        <dbReference type="SAM" id="Phobius"/>
    </source>
</evidence>
<keyword evidence="1" id="KW-0472">Membrane</keyword>
<keyword evidence="2" id="KW-0808">Transferase</keyword>
<name>A0A833LXU7_9LEPT</name>
<protein>
    <submittedName>
        <fullName evidence="2">Class I SAM-dependent methyltransferase</fullName>
    </submittedName>
</protein>
<dbReference type="Pfam" id="PF13489">
    <property type="entry name" value="Methyltransf_23"/>
    <property type="match status" value="1"/>
</dbReference>
<feature type="transmembrane region" description="Helical" evidence="1">
    <location>
        <begin position="246"/>
        <end position="265"/>
    </location>
</feature>
<keyword evidence="1" id="KW-0812">Transmembrane</keyword>
<dbReference type="EMBL" id="WBUI01000005">
    <property type="protein sequence ID" value="KAB2933638.1"/>
    <property type="molecule type" value="Genomic_DNA"/>
</dbReference>
<dbReference type="GO" id="GO:0008168">
    <property type="term" value="F:methyltransferase activity"/>
    <property type="evidence" value="ECO:0007669"/>
    <property type="project" value="UniProtKB-KW"/>
</dbReference>
<dbReference type="CDD" id="cd02440">
    <property type="entry name" value="AdoMet_MTases"/>
    <property type="match status" value="1"/>
</dbReference>
<reference evidence="2 3" key="1">
    <citation type="submission" date="2019-10" db="EMBL/GenBank/DDBJ databases">
        <title>Extracellular Electron Transfer in a Candidatus Methanoperedens spp. Enrichment Culture.</title>
        <authorList>
            <person name="Berger S."/>
            <person name="Rangel Shaw D."/>
            <person name="Berben T."/>
            <person name="In 'T Zandt M."/>
            <person name="Frank J."/>
            <person name="Reimann J."/>
            <person name="Jetten M.S.M."/>
            <person name="Welte C.U."/>
        </authorList>
    </citation>
    <scope>NUCLEOTIDE SEQUENCE [LARGE SCALE GENOMIC DNA]</scope>
    <source>
        <strain evidence="2">SB12</strain>
    </source>
</reference>
<keyword evidence="1" id="KW-1133">Transmembrane helix</keyword>
<evidence type="ECO:0000313" key="3">
    <source>
        <dbReference type="Proteomes" id="UP000460298"/>
    </source>
</evidence>
<dbReference type="Gene3D" id="3.40.50.150">
    <property type="entry name" value="Vaccinia Virus protein VP39"/>
    <property type="match status" value="1"/>
</dbReference>
<gene>
    <name evidence="2" type="ORF">F9K24_07290</name>
</gene>
<keyword evidence="2" id="KW-0489">Methyltransferase</keyword>
<organism evidence="2 3">
    <name type="scientific">Leptonema illini</name>
    <dbReference type="NCBI Taxonomy" id="183"/>
    <lineage>
        <taxon>Bacteria</taxon>
        <taxon>Pseudomonadati</taxon>
        <taxon>Spirochaetota</taxon>
        <taxon>Spirochaetia</taxon>
        <taxon>Leptospirales</taxon>
        <taxon>Leptospiraceae</taxon>
        <taxon>Leptonema</taxon>
    </lineage>
</organism>